<proteinExistence type="predicted"/>
<dbReference type="InterPro" id="IPR012677">
    <property type="entry name" value="Nucleotide-bd_a/b_plait_sf"/>
</dbReference>
<keyword evidence="3" id="KW-0863">Zinc-finger</keyword>
<dbReference type="PANTHER" id="PTHR15592">
    <property type="entry name" value="MATRIN 3/NUCLEAR PROTEIN 220-RELATED"/>
    <property type="match status" value="1"/>
</dbReference>
<dbReference type="PROSITE" id="PS50330">
    <property type="entry name" value="UIM"/>
    <property type="match status" value="1"/>
</dbReference>
<reference evidence="10" key="2">
    <citation type="submission" date="2025-08" db="UniProtKB">
        <authorList>
            <consortium name="Ensembl"/>
        </authorList>
    </citation>
    <scope>IDENTIFICATION</scope>
</reference>
<dbReference type="SUPFAM" id="SSF54928">
    <property type="entry name" value="RNA-binding domain, RBD"/>
    <property type="match status" value="4"/>
</dbReference>
<evidence type="ECO:0000256" key="3">
    <source>
        <dbReference type="ARBA" id="ARBA00022771"/>
    </source>
</evidence>
<evidence type="ECO:0000256" key="1">
    <source>
        <dbReference type="ARBA" id="ARBA00004123"/>
    </source>
</evidence>
<feature type="region of interest" description="Disordered" evidence="7">
    <location>
        <begin position="115"/>
        <end position="144"/>
    </location>
</feature>
<dbReference type="SMART" id="SM00451">
    <property type="entry name" value="ZnF_U1"/>
    <property type="match status" value="2"/>
</dbReference>
<dbReference type="GO" id="GO:0003723">
    <property type="term" value="F:RNA binding"/>
    <property type="evidence" value="ECO:0007669"/>
    <property type="project" value="UniProtKB-UniRule"/>
</dbReference>
<name>W5N0T5_LEPOC</name>
<dbReference type="GeneTree" id="ENSGT00940000153322"/>
<dbReference type="InterPro" id="IPR035979">
    <property type="entry name" value="RBD_domain_sf"/>
</dbReference>
<dbReference type="GO" id="GO:0005634">
    <property type="term" value="C:nucleus"/>
    <property type="evidence" value="ECO:0007669"/>
    <property type="project" value="UniProtKB-SubCell"/>
</dbReference>
<feature type="compositionally biased region" description="Basic and acidic residues" evidence="7">
    <location>
        <begin position="1054"/>
        <end position="1070"/>
    </location>
</feature>
<dbReference type="InterPro" id="IPR000504">
    <property type="entry name" value="RRM_dom"/>
</dbReference>
<dbReference type="AlphaFoldDB" id="W5N0T5"/>
<dbReference type="CDD" id="cd12436">
    <property type="entry name" value="RRM1_2_MATR3_like"/>
    <property type="match status" value="1"/>
</dbReference>
<keyword evidence="11" id="KW-1185">Reference proteome</keyword>
<keyword evidence="6" id="KW-0694">RNA-binding</keyword>
<feature type="compositionally biased region" description="Acidic residues" evidence="7">
    <location>
        <begin position="704"/>
        <end position="713"/>
    </location>
</feature>
<feature type="compositionally biased region" description="Acidic residues" evidence="7">
    <location>
        <begin position="658"/>
        <end position="667"/>
    </location>
</feature>
<evidence type="ECO:0000313" key="10">
    <source>
        <dbReference type="Ensembl" id="ENSLOCP00000014244.1"/>
    </source>
</evidence>
<dbReference type="SMART" id="SM00360">
    <property type="entry name" value="RRM"/>
    <property type="match status" value="4"/>
</dbReference>
<evidence type="ECO:0000256" key="2">
    <source>
        <dbReference type="ARBA" id="ARBA00022723"/>
    </source>
</evidence>
<dbReference type="EMBL" id="AHAT01005427">
    <property type="status" value="NOT_ANNOTATED_CDS"/>
    <property type="molecule type" value="Genomic_DNA"/>
</dbReference>
<feature type="compositionally biased region" description="Basic and acidic residues" evidence="7">
    <location>
        <begin position="630"/>
        <end position="645"/>
    </location>
</feature>
<keyword evidence="5" id="KW-0539">Nucleus</keyword>
<feature type="compositionally biased region" description="Basic and acidic residues" evidence="7">
    <location>
        <begin position="938"/>
        <end position="954"/>
    </location>
</feature>
<evidence type="ECO:0000313" key="11">
    <source>
        <dbReference type="Proteomes" id="UP000018468"/>
    </source>
</evidence>
<feature type="compositionally biased region" description="Polar residues" evidence="7">
    <location>
        <begin position="519"/>
        <end position="538"/>
    </location>
</feature>
<evidence type="ECO:0000256" key="4">
    <source>
        <dbReference type="ARBA" id="ARBA00022833"/>
    </source>
</evidence>
<keyword evidence="2" id="KW-0479">Metal-binding</keyword>
<dbReference type="InterPro" id="IPR003604">
    <property type="entry name" value="Matrin/U1-like-C_Znf_C2H2"/>
</dbReference>
<accession>W5N0T5</accession>
<protein>
    <submittedName>
        <fullName evidence="10">Matrin-3-like</fullName>
    </submittedName>
</protein>
<evidence type="ECO:0000256" key="6">
    <source>
        <dbReference type="PROSITE-ProRule" id="PRU00176"/>
    </source>
</evidence>
<dbReference type="PROSITE" id="PS50102">
    <property type="entry name" value="RRM"/>
    <property type="match status" value="2"/>
</dbReference>
<comment type="subcellular location">
    <subcellularLocation>
        <location evidence="1">Nucleus</location>
    </subcellularLocation>
</comment>
<evidence type="ECO:0000259" key="8">
    <source>
        <dbReference type="PROSITE" id="PS50102"/>
    </source>
</evidence>
<dbReference type="InterPro" id="IPR003903">
    <property type="entry name" value="UIM_dom"/>
</dbReference>
<feature type="compositionally biased region" description="Basic and acidic residues" evidence="7">
    <location>
        <begin position="115"/>
        <end position="128"/>
    </location>
</feature>
<evidence type="ECO:0000259" key="9">
    <source>
        <dbReference type="PROSITE" id="PS50171"/>
    </source>
</evidence>
<dbReference type="Bgee" id="ENSLOCG00000011587">
    <property type="expression patterns" value="Expressed in embryo and 13 other cell types or tissues"/>
</dbReference>
<feature type="region of interest" description="Disordered" evidence="7">
    <location>
        <begin position="172"/>
        <end position="196"/>
    </location>
</feature>
<dbReference type="Proteomes" id="UP000018468">
    <property type="component" value="Linkage group LG6"/>
</dbReference>
<dbReference type="PROSITE" id="PS50171">
    <property type="entry name" value="ZF_MATRIN"/>
    <property type="match status" value="1"/>
</dbReference>
<feature type="domain" description="RRM" evidence="8">
    <location>
        <begin position="847"/>
        <end position="922"/>
    </location>
</feature>
<feature type="compositionally biased region" description="Basic and acidic residues" evidence="7">
    <location>
        <begin position="962"/>
        <end position="1020"/>
    </location>
</feature>
<organism evidence="10 11">
    <name type="scientific">Lepisosteus oculatus</name>
    <name type="common">Spotted gar</name>
    <dbReference type="NCBI Taxonomy" id="7918"/>
    <lineage>
        <taxon>Eukaryota</taxon>
        <taxon>Metazoa</taxon>
        <taxon>Chordata</taxon>
        <taxon>Craniata</taxon>
        <taxon>Vertebrata</taxon>
        <taxon>Euteleostomi</taxon>
        <taxon>Actinopterygii</taxon>
        <taxon>Neopterygii</taxon>
        <taxon>Holostei</taxon>
        <taxon>Semionotiformes</taxon>
        <taxon>Lepisosteidae</taxon>
        <taxon>Lepisosteus</taxon>
    </lineage>
</organism>
<dbReference type="Ensembl" id="ENSLOCT00000014273.1">
    <property type="protein sequence ID" value="ENSLOCP00000014244.1"/>
    <property type="gene ID" value="ENSLOCG00000011587.1"/>
</dbReference>
<feature type="region of interest" description="Disordered" evidence="7">
    <location>
        <begin position="925"/>
        <end position="1082"/>
    </location>
</feature>
<evidence type="ECO:0000256" key="5">
    <source>
        <dbReference type="ARBA" id="ARBA00023242"/>
    </source>
</evidence>
<feature type="domain" description="RRM" evidence="8">
    <location>
        <begin position="440"/>
        <end position="513"/>
    </location>
</feature>
<dbReference type="HOGENOM" id="CLU_290292_0_0_1"/>
<reference evidence="10" key="3">
    <citation type="submission" date="2025-09" db="UniProtKB">
        <authorList>
            <consortium name="Ensembl"/>
        </authorList>
    </citation>
    <scope>IDENTIFICATION</scope>
</reference>
<feature type="compositionally biased region" description="Basic and acidic residues" evidence="7">
    <location>
        <begin position="550"/>
        <end position="575"/>
    </location>
</feature>
<reference evidence="11" key="1">
    <citation type="submission" date="2011-12" db="EMBL/GenBank/DDBJ databases">
        <title>The Draft Genome of Lepisosteus oculatus.</title>
        <authorList>
            <consortium name="The Broad Institute Genome Assembly &amp; Analysis Group"/>
            <consortium name="Computational R&amp;D Group"/>
            <consortium name="and Sequencing Platform"/>
            <person name="Di Palma F."/>
            <person name="Alfoldi J."/>
            <person name="Johnson J."/>
            <person name="Berlin A."/>
            <person name="Gnerre S."/>
            <person name="Jaffe D."/>
            <person name="MacCallum I."/>
            <person name="Young S."/>
            <person name="Walker B.J."/>
            <person name="Lander E.S."/>
            <person name="Lindblad-Toh K."/>
        </authorList>
    </citation>
    <scope>NUCLEOTIDE SEQUENCE [LARGE SCALE GENOMIC DNA]</scope>
</reference>
<keyword evidence="4" id="KW-0862">Zinc</keyword>
<feature type="compositionally biased region" description="Acidic residues" evidence="7">
    <location>
        <begin position="594"/>
        <end position="606"/>
    </location>
</feature>
<feature type="domain" description="Matrin-type" evidence="9">
    <location>
        <begin position="1095"/>
        <end position="1126"/>
    </location>
</feature>
<feature type="region of interest" description="Disordered" evidence="7">
    <location>
        <begin position="519"/>
        <end position="713"/>
    </location>
</feature>
<evidence type="ECO:0000256" key="7">
    <source>
        <dbReference type="SAM" id="MobiDB-lite"/>
    </source>
</evidence>
<feature type="region of interest" description="Disordered" evidence="7">
    <location>
        <begin position="33"/>
        <end position="69"/>
    </location>
</feature>
<sequence>MSQKTPSNSVHKGFTAGRGLLAAAESLNFSMSDQRSHDFYPPSSRPSNSMTSPLRAEGRGQDSYPSLRTGNVDNAMKLFASLGLSPKDLDILAQIPEDNISVETLPRLIMQLKARKGEGSRRMNDPRDLPPLLPDPPYRASRDDWNDVRHARPASSVGESSGRSQAVDFSYGHAQEGQSRSFERIGYSEGGSRDRRYSELSQNRYGSDNQQMGTSLGSESLFMQRRTGSPSPGKVQDFHGVMPRLFPHVCSLCDFDVHSSMEWTQHINGLRHAECRRLLLQVYPDWDPQSLANRVPDALLLETTNRAEGILGPAPLVPGLQRGGLTSTWTPGNMGISQGDAAFPSKPKIRTKVVVAKFDRGVVTLSGLKSLIQPFGTLCQHLVLQNKAFLEMLTHEEAAAVVNFYQQKPAVIHGKKITLYLSPEIYTINKRRSGESRESQVVYFCNLPKVKEKKTELLAAANRFGVVEKYLFLNEQAFVQMKDPEDAKMMVKYYTLHPLHIRGRTIRLNICTKYKTLTVNPSKSTSGKLERSSSSSIGSKDLCKKPQSTTKEKTSRDKAASAGKKKEEHEAKPEENSGDEGSGVMAREGGAEGIEVEEGMEEDSEELAQALEMSESQEEEQESDTLVQEEPNKEPTAEFEIKPEEPEATPLDVSETTEPAENEEPQEPAEMNALPEKPTEGLEVPAEVVPEEMGESAEVPTEERDNEEEGFLEQDFPENMEDFVTLDEFADEDSADLSQLVSETEMDTSRDSKRESQEGKVVNVRGFKRGYNFLTDILKLAKPFGKVVQHLVLDTRHEAFLEMATPEEAKAMVEFYNTNVTAMVCGKPVNIHLSHTYKTIQEKTSGRVIYIGQIPWFRFTDASLLKLAQPFGTVKRYLINRNRKECFIEMAEPEQAEKMAQAYKDNPPKFGGKWLTVYVSKKYKTLRGRKPSPSDAEEERKPKRERTESTKSEEDAPGSSESKAKATEEGPPVKKLCTREERGSPEKPDGKELLEESATKSEQGDAADVKSSDSEEKNSESPDTAECQKSAEEEPSSDDAGGAASSNGETTQVCDKEETPQTKPRPESKPELTPVPLGPYQPNNPVGVEYVKMGYYCRVCFLFYSNEETAKKVHCSSLSHYQKLKKHLDKERANNSQ</sequence>
<dbReference type="GO" id="GO:0008270">
    <property type="term" value="F:zinc ion binding"/>
    <property type="evidence" value="ECO:0007669"/>
    <property type="project" value="UniProtKB-KW"/>
</dbReference>
<dbReference type="Gene3D" id="3.30.70.330">
    <property type="match status" value="4"/>
</dbReference>
<dbReference type="InterPro" id="IPR000690">
    <property type="entry name" value="Matrin/U1-C_Znf_C2H2"/>
</dbReference>